<protein>
    <submittedName>
        <fullName evidence="1">Uncharacterized protein</fullName>
    </submittedName>
</protein>
<organism evidence="1 2">
    <name type="scientific">Sinosporangium album</name>
    <dbReference type="NCBI Taxonomy" id="504805"/>
    <lineage>
        <taxon>Bacteria</taxon>
        <taxon>Bacillati</taxon>
        <taxon>Actinomycetota</taxon>
        <taxon>Actinomycetes</taxon>
        <taxon>Streptosporangiales</taxon>
        <taxon>Streptosporangiaceae</taxon>
        <taxon>Sinosporangium</taxon>
    </lineage>
</organism>
<accession>A0A1G8FIA3</accession>
<proteinExistence type="predicted"/>
<keyword evidence="2" id="KW-1185">Reference proteome</keyword>
<evidence type="ECO:0000313" key="1">
    <source>
        <dbReference type="EMBL" id="SDH81841.1"/>
    </source>
</evidence>
<dbReference type="EMBL" id="FNCN01000023">
    <property type="protein sequence ID" value="SDH81841.1"/>
    <property type="molecule type" value="Genomic_DNA"/>
</dbReference>
<evidence type="ECO:0000313" key="2">
    <source>
        <dbReference type="Proteomes" id="UP000198923"/>
    </source>
</evidence>
<sequence>MVGIESAAGTKVALPFLTREQADAVHADFADMRAMLPEAPRTSPENGPCDLCDGTGGWTERRESRSASGSTVVTNVNVPCLLCAGSGQMPDLA</sequence>
<reference evidence="1 2" key="1">
    <citation type="submission" date="2016-10" db="EMBL/GenBank/DDBJ databases">
        <authorList>
            <person name="de Groot N.N."/>
        </authorList>
    </citation>
    <scope>NUCLEOTIDE SEQUENCE [LARGE SCALE GENOMIC DNA]</scope>
    <source>
        <strain evidence="1 2">CPCC 201354</strain>
    </source>
</reference>
<dbReference type="STRING" id="504805.SAMN05421505_12387"/>
<dbReference type="AlphaFoldDB" id="A0A1G8FIA3"/>
<name>A0A1G8FIA3_9ACTN</name>
<dbReference type="Proteomes" id="UP000198923">
    <property type="component" value="Unassembled WGS sequence"/>
</dbReference>
<gene>
    <name evidence="1" type="ORF">SAMN05421505_12387</name>
</gene>